<evidence type="ECO:0000313" key="4">
    <source>
        <dbReference type="EMBL" id="PUE05759.1"/>
    </source>
</evidence>
<keyword evidence="2" id="KW-1133">Transmembrane helix</keyword>
<evidence type="ECO:0000256" key="2">
    <source>
        <dbReference type="SAM" id="Phobius"/>
    </source>
</evidence>
<feature type="compositionally biased region" description="Low complexity" evidence="1">
    <location>
        <begin position="26"/>
        <end position="35"/>
    </location>
</feature>
<dbReference type="Pfam" id="PF13559">
    <property type="entry name" value="DUF4129"/>
    <property type="match status" value="1"/>
</dbReference>
<dbReference type="AlphaFoldDB" id="A0A6N4E488"/>
<feature type="transmembrane region" description="Helical" evidence="2">
    <location>
        <begin position="616"/>
        <end position="637"/>
    </location>
</feature>
<feature type="transmembrane region" description="Helical" evidence="2">
    <location>
        <begin position="193"/>
        <end position="211"/>
    </location>
</feature>
<protein>
    <submittedName>
        <fullName evidence="4">DUF3488 domain-containing protein</fullName>
    </submittedName>
</protein>
<evidence type="ECO:0000259" key="3">
    <source>
        <dbReference type="SMART" id="SM00460"/>
    </source>
</evidence>
<dbReference type="Proteomes" id="UP000250928">
    <property type="component" value="Unassembled WGS sequence"/>
</dbReference>
<reference evidence="4 5" key="1">
    <citation type="submission" date="2018-01" db="EMBL/GenBank/DDBJ databases">
        <title>Novel co-symbiosis in the lucinid bivalve Phacoides pectinatus.</title>
        <authorList>
            <person name="Lim S.J."/>
            <person name="Davis B.G."/>
            <person name="Gill D.E."/>
            <person name="Engel A.S."/>
            <person name="Anderson L.C."/>
            <person name="Campbell B.J."/>
        </authorList>
    </citation>
    <scope>NUCLEOTIDE SEQUENCE [LARGE SCALE GENOMIC DNA]</scope>
    <source>
        <strain evidence="4">N3_P5</strain>
    </source>
</reference>
<proteinExistence type="predicted"/>
<sequence>MEHPRRTRHRTAPECSLPGGDRRHAAAAGVRPAPARNRDPAGARPGPPPTLSARPGPVRGAPVRRPGEVALNRRELGLLVLLLGLTLAPHLPHLAPGVTGFLLLVLSLRLLALKQPRLQPGRLGLFLLTIGGIATVLTNYPLLIGKSAGVALLTAMLGLKLLELKSRRDLFVAVFLAYFTLITQFLFNQEIWLVLYVLLLCGLSALLIEASRCEHSDSLLDPLGQALRLLLQAAPIMLVLFLFFPRLQGPLWNLGIDQGSAVTGLSDRITLGSISRLIRSPAIAFRADFEGPVPPPQQRYWRGPVLWHSDGRTWSPGAPPEPAQRALQSQGAPIAYRIILEPSRREWLYALDLPLRTEPRATISTDFQVLAERPVEQRITYRALSAGIYHTGALTPDERRRALQLPDNVTPRMRALARQWRQESGGAAGIAALALNHFRREPYHYTLYPPPLGDNPSDEFLFETRRGFCEHYATGFTLLMRLAGVPSRVVTGYQGGELNPLGGYMMIRQYDAHAWSEVWIEDRGWIRIDPTAAIAPERIERTFEPLIDDTLGAFGTPIDFNLPESGLLGTLAQQLRFGWDSLNSGWHRWVLGYTQERQHRLLDLLGLDFLRNHHRLAAAMAVLAGLVVVALGALNWYRTRERQDPAQRAYLRFCHRLGRAGITRRPWQGPRDFAREVAQRRPDLKPAAARITALYISIRYGRGDTPKNRARLRAQIARFRPRPTPTESASAESPTAPQ</sequence>
<dbReference type="PANTHER" id="PTHR42736:SF1">
    <property type="entry name" value="PROTEIN-GLUTAMINE GAMMA-GLUTAMYLTRANSFERASE"/>
    <property type="match status" value="1"/>
</dbReference>
<feature type="transmembrane region" description="Helical" evidence="2">
    <location>
        <begin position="123"/>
        <end position="141"/>
    </location>
</feature>
<accession>A0A6N4E488</accession>
<dbReference type="PANTHER" id="PTHR42736">
    <property type="entry name" value="PROTEIN-GLUTAMINE GAMMA-GLUTAMYLTRANSFERASE"/>
    <property type="match status" value="1"/>
</dbReference>
<feature type="region of interest" description="Disordered" evidence="1">
    <location>
        <begin position="717"/>
        <end position="738"/>
    </location>
</feature>
<dbReference type="SUPFAM" id="SSF54001">
    <property type="entry name" value="Cysteine proteinases"/>
    <property type="match status" value="1"/>
</dbReference>
<feature type="transmembrane region" description="Helical" evidence="2">
    <location>
        <begin position="170"/>
        <end position="187"/>
    </location>
</feature>
<name>A0A6N4E488_9GAMM</name>
<feature type="compositionally biased region" description="Polar residues" evidence="1">
    <location>
        <begin position="725"/>
        <end position="738"/>
    </location>
</feature>
<dbReference type="EMBL" id="PQCO01000027">
    <property type="protein sequence ID" value="PUE05759.1"/>
    <property type="molecule type" value="Genomic_DNA"/>
</dbReference>
<organism evidence="4 5">
    <name type="scientific">Candidatus Sedimenticola endophacoides</name>
    <dbReference type="NCBI Taxonomy" id="2548426"/>
    <lineage>
        <taxon>Bacteria</taxon>
        <taxon>Pseudomonadati</taxon>
        <taxon>Pseudomonadota</taxon>
        <taxon>Gammaproteobacteria</taxon>
        <taxon>Chromatiales</taxon>
        <taxon>Sedimenticolaceae</taxon>
        <taxon>Sedimenticola</taxon>
    </lineage>
</organism>
<dbReference type="Gene3D" id="3.10.620.30">
    <property type="match status" value="1"/>
</dbReference>
<feature type="region of interest" description="Disordered" evidence="1">
    <location>
        <begin position="1"/>
        <end position="66"/>
    </location>
</feature>
<feature type="compositionally biased region" description="Basic residues" evidence="1">
    <location>
        <begin position="1"/>
        <end position="10"/>
    </location>
</feature>
<dbReference type="Pfam" id="PF11992">
    <property type="entry name" value="TgpA_N"/>
    <property type="match status" value="1"/>
</dbReference>
<dbReference type="InterPro" id="IPR025403">
    <property type="entry name" value="TgpA-like_C"/>
</dbReference>
<dbReference type="InterPro" id="IPR002931">
    <property type="entry name" value="Transglutaminase-like"/>
</dbReference>
<feature type="transmembrane region" description="Helical" evidence="2">
    <location>
        <begin position="223"/>
        <end position="244"/>
    </location>
</feature>
<dbReference type="InterPro" id="IPR052901">
    <property type="entry name" value="Bact_TGase-like"/>
</dbReference>
<feature type="domain" description="Transglutaminase-like" evidence="3">
    <location>
        <begin position="461"/>
        <end position="532"/>
    </location>
</feature>
<gene>
    <name evidence="4" type="ORF">C3L24_00280</name>
</gene>
<dbReference type="Pfam" id="PF01841">
    <property type="entry name" value="Transglut_core"/>
    <property type="match status" value="1"/>
</dbReference>
<keyword evidence="2" id="KW-0472">Membrane</keyword>
<keyword evidence="2" id="KW-0812">Transmembrane</keyword>
<dbReference type="InterPro" id="IPR021878">
    <property type="entry name" value="TgpA_N"/>
</dbReference>
<dbReference type="InterPro" id="IPR038765">
    <property type="entry name" value="Papain-like_cys_pep_sf"/>
</dbReference>
<comment type="caution">
    <text evidence="4">The sequence shown here is derived from an EMBL/GenBank/DDBJ whole genome shotgun (WGS) entry which is preliminary data.</text>
</comment>
<feature type="transmembrane region" description="Helical" evidence="2">
    <location>
        <begin position="94"/>
        <end position="111"/>
    </location>
</feature>
<dbReference type="SMART" id="SM00460">
    <property type="entry name" value="TGc"/>
    <property type="match status" value="1"/>
</dbReference>
<feature type="compositionally biased region" description="Low complexity" evidence="1">
    <location>
        <begin position="53"/>
        <end position="64"/>
    </location>
</feature>
<evidence type="ECO:0000256" key="1">
    <source>
        <dbReference type="SAM" id="MobiDB-lite"/>
    </source>
</evidence>
<evidence type="ECO:0000313" key="5">
    <source>
        <dbReference type="Proteomes" id="UP000250928"/>
    </source>
</evidence>